<accession>A0A1H4Q4S0</accession>
<keyword evidence="3" id="KW-1185">Reference proteome</keyword>
<organism evidence="2 3">
    <name type="scientific">Amycolatopsis tolypomycina</name>
    <dbReference type="NCBI Taxonomy" id="208445"/>
    <lineage>
        <taxon>Bacteria</taxon>
        <taxon>Bacillati</taxon>
        <taxon>Actinomycetota</taxon>
        <taxon>Actinomycetes</taxon>
        <taxon>Pseudonocardiales</taxon>
        <taxon>Pseudonocardiaceae</taxon>
        <taxon>Amycolatopsis</taxon>
    </lineage>
</organism>
<reference evidence="3" key="1">
    <citation type="submission" date="2016-10" db="EMBL/GenBank/DDBJ databases">
        <authorList>
            <person name="Varghese N."/>
            <person name="Submissions S."/>
        </authorList>
    </citation>
    <scope>NUCLEOTIDE SEQUENCE [LARGE SCALE GENOMIC DNA]</scope>
    <source>
        <strain evidence="3">DSM 44544</strain>
    </source>
</reference>
<proteinExistence type="predicted"/>
<name>A0A1H4Q4S0_9PSEU</name>
<protein>
    <submittedName>
        <fullName evidence="2">Uncharacterized protein</fullName>
    </submittedName>
</protein>
<sequence>MAASGEVLNPVSDVPVFGDLIGLVDTAATQIGFSLPFRAFGELIIVGVLAFVLLRLVTARLLPWAGNALVRPVTMLTQALLVLLLLPDLGVARLTRHFGRKPPEAVYGYGAAVLAVVESAEELIRRGLPKLGLTRALRPWALIVLLVAGFLLWNQQDCAAGAAPTCASPVEVWLASFGAPDPKG</sequence>
<dbReference type="Proteomes" id="UP000199622">
    <property type="component" value="Unassembled WGS sequence"/>
</dbReference>
<dbReference type="OrthoDB" id="9867382at2"/>
<keyword evidence="1" id="KW-0812">Transmembrane</keyword>
<evidence type="ECO:0000256" key="1">
    <source>
        <dbReference type="SAM" id="Phobius"/>
    </source>
</evidence>
<dbReference type="RefSeq" id="WP_091306852.1">
    <property type="nucleotide sequence ID" value="NZ_FNSO01000004.1"/>
</dbReference>
<gene>
    <name evidence="2" type="ORF">SAMN04489727_2733</name>
</gene>
<keyword evidence="1" id="KW-0472">Membrane</keyword>
<dbReference type="EMBL" id="FNSO01000004">
    <property type="protein sequence ID" value="SEC14637.1"/>
    <property type="molecule type" value="Genomic_DNA"/>
</dbReference>
<evidence type="ECO:0000313" key="3">
    <source>
        <dbReference type="Proteomes" id="UP000199622"/>
    </source>
</evidence>
<feature type="transmembrane region" description="Helical" evidence="1">
    <location>
        <begin position="69"/>
        <end position="86"/>
    </location>
</feature>
<keyword evidence="1" id="KW-1133">Transmembrane helix</keyword>
<feature type="transmembrane region" description="Helical" evidence="1">
    <location>
        <begin position="136"/>
        <end position="153"/>
    </location>
</feature>
<evidence type="ECO:0000313" key="2">
    <source>
        <dbReference type="EMBL" id="SEC14637.1"/>
    </source>
</evidence>
<dbReference type="STRING" id="208445.SAMN04489727_2733"/>
<dbReference type="AlphaFoldDB" id="A0A1H4Q4S0"/>
<feature type="transmembrane region" description="Helical" evidence="1">
    <location>
        <begin position="39"/>
        <end position="57"/>
    </location>
</feature>